<feature type="domain" description="PPIase FKBP-type" evidence="6">
    <location>
        <begin position="391"/>
        <end position="425"/>
    </location>
</feature>
<name>A0AAE1SUS7_9SOLA</name>
<dbReference type="InterPro" id="IPR011990">
    <property type="entry name" value="TPR-like_helical_dom_sf"/>
</dbReference>
<evidence type="ECO:0000256" key="1">
    <source>
        <dbReference type="ARBA" id="ARBA00007626"/>
    </source>
</evidence>
<organism evidence="7 8">
    <name type="scientific">Anisodus tanguticus</name>
    <dbReference type="NCBI Taxonomy" id="243964"/>
    <lineage>
        <taxon>Eukaryota</taxon>
        <taxon>Viridiplantae</taxon>
        <taxon>Streptophyta</taxon>
        <taxon>Embryophyta</taxon>
        <taxon>Tracheophyta</taxon>
        <taxon>Spermatophyta</taxon>
        <taxon>Magnoliopsida</taxon>
        <taxon>eudicotyledons</taxon>
        <taxon>Gunneridae</taxon>
        <taxon>Pentapetalae</taxon>
        <taxon>asterids</taxon>
        <taxon>lamiids</taxon>
        <taxon>Solanales</taxon>
        <taxon>Solanaceae</taxon>
        <taxon>Solanoideae</taxon>
        <taxon>Hyoscyameae</taxon>
        <taxon>Anisodus</taxon>
    </lineage>
</organism>
<evidence type="ECO:0000259" key="6">
    <source>
        <dbReference type="PROSITE" id="PS50059"/>
    </source>
</evidence>
<dbReference type="PANTHER" id="PTHR47938:SF2">
    <property type="entry name" value="OS06G0184866 PROTEIN"/>
    <property type="match status" value="1"/>
</dbReference>
<dbReference type="EMBL" id="JAVYJV010000003">
    <property type="protein sequence ID" value="KAK4376186.1"/>
    <property type="molecule type" value="Genomic_DNA"/>
</dbReference>
<dbReference type="PROSITE" id="PS51375">
    <property type="entry name" value="PPR"/>
    <property type="match status" value="2"/>
</dbReference>
<evidence type="ECO:0000256" key="5">
    <source>
        <dbReference type="SAM" id="MobiDB-lite"/>
    </source>
</evidence>
<keyword evidence="2" id="KW-0677">Repeat</keyword>
<dbReference type="InterPro" id="IPR001179">
    <property type="entry name" value="PPIase_FKBP_dom"/>
</dbReference>
<dbReference type="InterPro" id="IPR002885">
    <property type="entry name" value="PPR_rpt"/>
</dbReference>
<gene>
    <name evidence="7" type="ORF">RND71_006863</name>
</gene>
<dbReference type="Pfam" id="PF01535">
    <property type="entry name" value="PPR"/>
    <property type="match status" value="1"/>
</dbReference>
<comment type="catalytic activity">
    <reaction evidence="3">
        <text>[protein]-peptidylproline (omega=180) = [protein]-peptidylproline (omega=0)</text>
        <dbReference type="Rhea" id="RHEA:16237"/>
        <dbReference type="Rhea" id="RHEA-COMP:10747"/>
        <dbReference type="Rhea" id="RHEA-COMP:10748"/>
        <dbReference type="ChEBI" id="CHEBI:83833"/>
        <dbReference type="ChEBI" id="CHEBI:83834"/>
        <dbReference type="EC" id="5.2.1.8"/>
    </reaction>
</comment>
<keyword evidence="3" id="KW-0697">Rotamase</keyword>
<accession>A0AAE1SUS7</accession>
<dbReference type="AlphaFoldDB" id="A0AAE1SUS7"/>
<comment type="caution">
    <text evidence="7">The sequence shown here is derived from an EMBL/GenBank/DDBJ whole genome shotgun (WGS) entry which is preliminary data.</text>
</comment>
<dbReference type="GO" id="GO:0003755">
    <property type="term" value="F:peptidyl-prolyl cis-trans isomerase activity"/>
    <property type="evidence" value="ECO:0007669"/>
    <property type="project" value="UniProtKB-KW"/>
</dbReference>
<sequence length="425" mass="48404">MRVTVRRPIISSLFSSLSLRPISTSSTADNHHPKTLTPPSPPSSNSLPDPNSRTRTRTPLEKQFESWITNLKPGFTPTDVNSALKSQADPDLALDIFRWTGQQRNYKHNHVTYLTMINIAVTSKRYRVAETLVEEVLAGACPPSLPLYNSMIKFCCGRKFLFNRAFDIYKKMTKCEDAKPSLETYNLLLNALLSKFNKLHVCYVYLHSVRSLQKQMKSFGVIPDTFALNMIIKAYSKCLEVDEAIRVFREMGLYGCEPDAYTYGYIARGLCEKGRVNQGLEFFKEMRNKGFVPKGSTYMILVCSLALERRFDDATEVVFDMLDNSLSPDQLTYKTVLEELSREGKGNYAFELLEEFKKRDSLMNEKTYKSLLNGKHEFARVIVLFELTVVCALNSVHYTGTLLDGTKFNSSRDRGDPFMFTLGQG</sequence>
<dbReference type="Pfam" id="PF13041">
    <property type="entry name" value="PPR_2"/>
    <property type="match status" value="2"/>
</dbReference>
<keyword evidence="8" id="KW-1185">Reference proteome</keyword>
<keyword evidence="3" id="KW-0413">Isomerase</keyword>
<evidence type="ECO:0000256" key="4">
    <source>
        <dbReference type="PROSITE-ProRule" id="PRU00708"/>
    </source>
</evidence>
<dbReference type="NCBIfam" id="TIGR00756">
    <property type="entry name" value="PPR"/>
    <property type="match status" value="3"/>
</dbReference>
<dbReference type="InterPro" id="IPR046357">
    <property type="entry name" value="PPIase_dom_sf"/>
</dbReference>
<dbReference type="PANTHER" id="PTHR47938">
    <property type="entry name" value="RESPIRATORY COMPLEX I CHAPERONE (CIA84), PUTATIVE (AFU_ORTHOLOGUE AFUA_2G06020)-RELATED"/>
    <property type="match status" value="1"/>
</dbReference>
<evidence type="ECO:0000256" key="2">
    <source>
        <dbReference type="ARBA" id="ARBA00022737"/>
    </source>
</evidence>
<dbReference type="Pfam" id="PF13812">
    <property type="entry name" value="PPR_3"/>
    <property type="match status" value="1"/>
</dbReference>
<reference evidence="7" key="1">
    <citation type="submission" date="2023-12" db="EMBL/GenBank/DDBJ databases">
        <title>Genome assembly of Anisodus tanguticus.</title>
        <authorList>
            <person name="Wang Y.-J."/>
        </authorList>
    </citation>
    <scope>NUCLEOTIDE SEQUENCE</scope>
    <source>
        <strain evidence="7">KB-2021</strain>
        <tissue evidence="7">Leaf</tissue>
    </source>
</reference>
<dbReference type="Pfam" id="PF00254">
    <property type="entry name" value="FKBP_C"/>
    <property type="match status" value="1"/>
</dbReference>
<comment type="similarity">
    <text evidence="1">Belongs to the PPR family. P subfamily.</text>
</comment>
<dbReference type="Gene3D" id="3.10.50.40">
    <property type="match status" value="1"/>
</dbReference>
<dbReference type="SUPFAM" id="SSF54534">
    <property type="entry name" value="FKBP-like"/>
    <property type="match status" value="1"/>
</dbReference>
<dbReference type="Proteomes" id="UP001291623">
    <property type="component" value="Unassembled WGS sequence"/>
</dbReference>
<feature type="repeat" description="PPR" evidence="4">
    <location>
        <begin position="224"/>
        <end position="258"/>
    </location>
</feature>
<evidence type="ECO:0000313" key="8">
    <source>
        <dbReference type="Proteomes" id="UP001291623"/>
    </source>
</evidence>
<dbReference type="Gene3D" id="1.25.40.10">
    <property type="entry name" value="Tetratricopeptide repeat domain"/>
    <property type="match status" value="2"/>
</dbReference>
<feature type="repeat" description="PPR" evidence="4">
    <location>
        <begin position="259"/>
        <end position="293"/>
    </location>
</feature>
<dbReference type="EC" id="5.2.1.8" evidence="3"/>
<evidence type="ECO:0000256" key="3">
    <source>
        <dbReference type="PROSITE-ProRule" id="PRU00277"/>
    </source>
</evidence>
<proteinExistence type="inferred from homology"/>
<dbReference type="PROSITE" id="PS50059">
    <property type="entry name" value="FKBP_PPIASE"/>
    <property type="match status" value="1"/>
</dbReference>
<dbReference type="GO" id="GO:0003729">
    <property type="term" value="F:mRNA binding"/>
    <property type="evidence" value="ECO:0007669"/>
    <property type="project" value="TreeGrafter"/>
</dbReference>
<feature type="region of interest" description="Disordered" evidence="5">
    <location>
        <begin position="22"/>
        <end position="57"/>
    </location>
</feature>
<protein>
    <recommendedName>
        <fullName evidence="3">peptidylprolyl isomerase</fullName>
        <ecNumber evidence="3">5.2.1.8</ecNumber>
    </recommendedName>
</protein>
<evidence type="ECO:0000313" key="7">
    <source>
        <dbReference type="EMBL" id="KAK4376186.1"/>
    </source>
</evidence>